<sequence length="112" mass="13016">MNVFIMVKNVALSDEVIKELNKRKEGGASYSQVIKKLLVNLPKTDAERLYELFEPFREGVCKIIAPEMQHPIELFRIICIKFAKKKHKCEEDIDKLVEALQGFMDEMEEEEG</sequence>
<reference evidence="2 3" key="1">
    <citation type="submission" date="2018-06" db="EMBL/GenBank/DDBJ databases">
        <title>Extensive metabolic versatility and redundancy in microbially diverse, dynamic hydrothermal sediments.</title>
        <authorList>
            <person name="Dombrowski N."/>
            <person name="Teske A."/>
            <person name="Baker B.J."/>
        </authorList>
    </citation>
    <scope>NUCLEOTIDE SEQUENCE [LARGE SCALE GENOMIC DNA]</scope>
    <source>
        <strain evidence="2">B66_G16</strain>
    </source>
</reference>
<comment type="caution">
    <text evidence="2">The sequence shown here is derived from an EMBL/GenBank/DDBJ whole genome shotgun (WGS) entry which is preliminary data.</text>
</comment>
<organism evidence="2 3">
    <name type="scientific">Thermoproteota archaeon</name>
    <dbReference type="NCBI Taxonomy" id="2056631"/>
    <lineage>
        <taxon>Archaea</taxon>
        <taxon>Thermoproteota</taxon>
    </lineage>
</organism>
<dbReference type="AlphaFoldDB" id="A0A497EKJ7"/>
<dbReference type="EMBL" id="QMQV01000150">
    <property type="protein sequence ID" value="RLE47138.1"/>
    <property type="molecule type" value="Genomic_DNA"/>
</dbReference>
<protein>
    <submittedName>
        <fullName evidence="2">Uncharacterized protein</fullName>
    </submittedName>
</protein>
<proteinExistence type="predicted"/>
<gene>
    <name evidence="2" type="ORF">DRJ31_09330</name>
</gene>
<dbReference type="Pfam" id="PF02697">
    <property type="entry name" value="VAPB_antitox"/>
    <property type="match status" value="1"/>
</dbReference>
<name>A0A497EKJ7_9CREN</name>
<dbReference type="InterPro" id="IPR003847">
    <property type="entry name" value="Put_antitoxin"/>
</dbReference>
<evidence type="ECO:0000256" key="1">
    <source>
        <dbReference type="ARBA" id="ARBA00022649"/>
    </source>
</evidence>
<evidence type="ECO:0000313" key="2">
    <source>
        <dbReference type="EMBL" id="RLE47138.1"/>
    </source>
</evidence>
<dbReference type="Proteomes" id="UP000278475">
    <property type="component" value="Unassembled WGS sequence"/>
</dbReference>
<keyword evidence="1" id="KW-1277">Toxin-antitoxin system</keyword>
<accession>A0A497EKJ7</accession>
<evidence type="ECO:0000313" key="3">
    <source>
        <dbReference type="Proteomes" id="UP000278475"/>
    </source>
</evidence>